<dbReference type="Pfam" id="PF11412">
    <property type="entry name" value="DsbD_N"/>
    <property type="match status" value="1"/>
</dbReference>
<dbReference type="CDD" id="cd02953">
    <property type="entry name" value="DsbDgamma"/>
    <property type="match status" value="1"/>
</dbReference>
<dbReference type="Gene3D" id="2.60.40.1250">
    <property type="entry name" value="Thiol:disulfide interchange protein DsbD, N-terminal domain"/>
    <property type="match status" value="1"/>
</dbReference>
<comment type="caution">
    <text evidence="8">The sequence shown here is derived from an EMBL/GenBank/DDBJ whole genome shotgun (WGS) entry which is preliminary data.</text>
</comment>
<dbReference type="AlphaFoldDB" id="T1BVL1"/>
<reference evidence="8" key="1">
    <citation type="submission" date="2013-08" db="EMBL/GenBank/DDBJ databases">
        <authorList>
            <person name="Mendez C."/>
            <person name="Richter M."/>
            <person name="Ferrer M."/>
            <person name="Sanchez J."/>
        </authorList>
    </citation>
    <scope>NUCLEOTIDE SEQUENCE</scope>
</reference>
<dbReference type="InterPro" id="IPR013766">
    <property type="entry name" value="Thioredoxin_domain"/>
</dbReference>
<dbReference type="PANTHER" id="PTHR32234">
    <property type="entry name" value="THIOL:DISULFIDE INTERCHANGE PROTEIN DSBD"/>
    <property type="match status" value="1"/>
</dbReference>
<proteinExistence type="predicted"/>
<sequence length="621" mass="67364">MIHPSKIRHARISPFPLFLVAFCALGLGVEAHASILSHLLNRSQNRFLPANQAFVLKASRAAQNRVLLAWKLAPGYYLYRKQFRFAVLAPSRARLAAPDFPKATLKDDGTFGWVHVFFNRLTLILHVRRTEGQPLSLSIRYQGCSEKGLCYPPIIRKISLPASSTRSGSGPSASGNASLFTANPARLAQNAPLWAGFLAFVVLGILLTFTPCSAPMIPIIVTIMTREGPGRVWSLLPRALAYILALSLTYTAAGIVAGFLGHSLSTILETPWVIGLLSALFVALALSMFGCYELQLPQGFQAWCDRRLASTKGRGALLGSAAMGVVSAILVGPCLVPPLAAALLVIADNGAVLRGGVLLFGLGIGMGIPLLAFGLSAGRLWPKSGPWLRATNTLLGLMLLGVAVWYLSDILPMPWILGLTGLLALLAGAFLRQLLRSVPERLGSGYPWLATLESLLIIIGAIYLTGASLGSRSEIHPLKPLLQHSARREPKTSLPVTGGIHWDIVASLGALEQALTQARQQGRPAVVDFWARWCISCRLMERALNQPGPVRSALNKVAMIRVDITRDDPDSRLLLKHFKILGPPTFLFYTNRGRRPPNDRLIGESSLGRFMRHLRAVTRAD</sequence>
<keyword evidence="4 6" id="KW-1133">Transmembrane helix</keyword>
<comment type="subcellular location">
    <subcellularLocation>
        <location evidence="1">Cell membrane</location>
        <topology evidence="1">Multi-pass membrane protein</topology>
    </subcellularLocation>
</comment>
<name>T1BVL1_9ZZZZ</name>
<feature type="transmembrane region" description="Helical" evidence="6">
    <location>
        <begin position="387"/>
        <end position="407"/>
    </location>
</feature>
<evidence type="ECO:0000256" key="5">
    <source>
        <dbReference type="ARBA" id="ARBA00023136"/>
    </source>
</evidence>
<dbReference type="PANTHER" id="PTHR32234:SF0">
    <property type="entry name" value="THIOL:DISULFIDE INTERCHANGE PROTEIN DSBD"/>
    <property type="match status" value="1"/>
</dbReference>
<accession>T1BVL1</accession>
<dbReference type="GO" id="GO:0015035">
    <property type="term" value="F:protein-disulfide reductase activity"/>
    <property type="evidence" value="ECO:0007669"/>
    <property type="project" value="TreeGrafter"/>
</dbReference>
<keyword evidence="5 6" id="KW-0472">Membrane</keyword>
<feature type="transmembrane region" description="Helical" evidence="6">
    <location>
        <begin position="413"/>
        <end position="434"/>
    </location>
</feature>
<dbReference type="SUPFAM" id="SSF52833">
    <property type="entry name" value="Thioredoxin-like"/>
    <property type="match status" value="1"/>
</dbReference>
<dbReference type="NCBIfam" id="NF001419">
    <property type="entry name" value="PRK00293.1"/>
    <property type="match status" value="1"/>
</dbReference>
<keyword evidence="3 6" id="KW-0812">Transmembrane</keyword>
<protein>
    <submittedName>
        <fullName evidence="8">Thiol:disulfide interchange protein DsbD</fullName>
    </submittedName>
</protein>
<reference evidence="8" key="2">
    <citation type="journal article" date="2014" name="ISME J.">
        <title>Microbial stratification in low pH oxic and suboxic macroscopic growths along an acid mine drainage.</title>
        <authorList>
            <person name="Mendez-Garcia C."/>
            <person name="Mesa V."/>
            <person name="Sprenger R.R."/>
            <person name="Richter M."/>
            <person name="Diez M.S."/>
            <person name="Solano J."/>
            <person name="Bargiela R."/>
            <person name="Golyshina O.V."/>
            <person name="Manteca A."/>
            <person name="Ramos J.L."/>
            <person name="Gallego J.R."/>
            <person name="Llorente I."/>
            <person name="Martins Dos Santos V.A."/>
            <person name="Jensen O.N."/>
            <person name="Pelaez A.I."/>
            <person name="Sanchez J."/>
            <person name="Ferrer M."/>
        </authorList>
    </citation>
    <scope>NUCLEOTIDE SEQUENCE</scope>
</reference>
<evidence type="ECO:0000313" key="8">
    <source>
        <dbReference type="EMBL" id="EQD72613.1"/>
    </source>
</evidence>
<evidence type="ECO:0000256" key="2">
    <source>
        <dbReference type="ARBA" id="ARBA00022475"/>
    </source>
</evidence>
<dbReference type="Pfam" id="PF13899">
    <property type="entry name" value="Thioredoxin_7"/>
    <property type="match status" value="1"/>
</dbReference>
<dbReference type="Pfam" id="PF02683">
    <property type="entry name" value="DsbD_TM"/>
    <property type="match status" value="1"/>
</dbReference>
<feature type="domain" description="Thioredoxin" evidence="7">
    <location>
        <begin position="483"/>
        <end position="619"/>
    </location>
</feature>
<evidence type="ECO:0000256" key="4">
    <source>
        <dbReference type="ARBA" id="ARBA00022989"/>
    </source>
</evidence>
<dbReference type="InterPro" id="IPR028250">
    <property type="entry name" value="DsbDN"/>
</dbReference>
<feature type="transmembrane region" description="Helical" evidence="6">
    <location>
        <begin position="193"/>
        <end position="218"/>
    </location>
</feature>
<evidence type="ECO:0000259" key="7">
    <source>
        <dbReference type="PROSITE" id="PS51352"/>
    </source>
</evidence>
<dbReference type="GO" id="GO:0017004">
    <property type="term" value="P:cytochrome complex assembly"/>
    <property type="evidence" value="ECO:0007669"/>
    <property type="project" value="InterPro"/>
</dbReference>
<dbReference type="GO" id="GO:0005886">
    <property type="term" value="C:plasma membrane"/>
    <property type="evidence" value="ECO:0007669"/>
    <property type="project" value="UniProtKB-SubCell"/>
</dbReference>
<dbReference type="InterPro" id="IPR035671">
    <property type="entry name" value="DsbD_gamma"/>
</dbReference>
<evidence type="ECO:0000256" key="6">
    <source>
        <dbReference type="SAM" id="Phobius"/>
    </source>
</evidence>
<feature type="transmembrane region" description="Helical" evidence="6">
    <location>
        <begin position="446"/>
        <end position="466"/>
    </location>
</feature>
<feature type="transmembrane region" description="Helical" evidence="6">
    <location>
        <begin position="272"/>
        <end position="294"/>
    </location>
</feature>
<keyword evidence="2" id="KW-1003">Cell membrane</keyword>
<dbReference type="PROSITE" id="PS51352">
    <property type="entry name" value="THIOREDOXIN_2"/>
    <property type="match status" value="1"/>
</dbReference>
<feature type="transmembrane region" description="Helical" evidence="6">
    <location>
        <begin position="352"/>
        <end position="375"/>
    </location>
</feature>
<dbReference type="InterPro" id="IPR003834">
    <property type="entry name" value="Cyt_c_assmbl_TM_dom"/>
</dbReference>
<dbReference type="InterPro" id="IPR036929">
    <property type="entry name" value="DsbDN_sf"/>
</dbReference>
<dbReference type="Gene3D" id="3.40.30.10">
    <property type="entry name" value="Glutaredoxin"/>
    <property type="match status" value="1"/>
</dbReference>
<evidence type="ECO:0000256" key="3">
    <source>
        <dbReference type="ARBA" id="ARBA00022692"/>
    </source>
</evidence>
<feature type="transmembrane region" description="Helical" evidence="6">
    <location>
        <begin position="239"/>
        <end position="260"/>
    </location>
</feature>
<dbReference type="SUPFAM" id="SSF74863">
    <property type="entry name" value="Thiol:disulfide interchange protein DsbD, N-terminal domain (DsbD-alpha)"/>
    <property type="match status" value="1"/>
</dbReference>
<gene>
    <name evidence="8" type="ORF">B1B_03662</name>
</gene>
<evidence type="ECO:0000256" key="1">
    <source>
        <dbReference type="ARBA" id="ARBA00004651"/>
    </source>
</evidence>
<dbReference type="EMBL" id="AUZY01002260">
    <property type="protein sequence ID" value="EQD72613.1"/>
    <property type="molecule type" value="Genomic_DNA"/>
</dbReference>
<feature type="transmembrane region" description="Helical" evidence="6">
    <location>
        <begin position="315"/>
        <end position="346"/>
    </location>
</feature>
<organism evidence="8">
    <name type="scientific">mine drainage metagenome</name>
    <dbReference type="NCBI Taxonomy" id="410659"/>
    <lineage>
        <taxon>unclassified sequences</taxon>
        <taxon>metagenomes</taxon>
        <taxon>ecological metagenomes</taxon>
    </lineage>
</organism>
<dbReference type="InterPro" id="IPR036249">
    <property type="entry name" value="Thioredoxin-like_sf"/>
</dbReference>
<dbReference type="GO" id="GO:0045454">
    <property type="term" value="P:cell redox homeostasis"/>
    <property type="evidence" value="ECO:0007669"/>
    <property type="project" value="TreeGrafter"/>
</dbReference>